<feature type="compositionally biased region" description="Basic and acidic residues" evidence="12">
    <location>
        <begin position="211"/>
        <end position="221"/>
    </location>
</feature>
<dbReference type="PRINTS" id="PR00781">
    <property type="entry name" value="LIPOSIGPTASE"/>
</dbReference>
<evidence type="ECO:0000256" key="3">
    <source>
        <dbReference type="ARBA" id="ARBA00022670"/>
    </source>
</evidence>
<dbReference type="EMBL" id="ASRX01000006">
    <property type="protein sequence ID" value="EYF07974.1"/>
    <property type="molecule type" value="Genomic_DNA"/>
</dbReference>
<feature type="compositionally biased region" description="Basic and acidic residues" evidence="12">
    <location>
        <begin position="194"/>
        <end position="203"/>
    </location>
</feature>
<evidence type="ECO:0000256" key="8">
    <source>
        <dbReference type="ARBA" id="ARBA00023136"/>
    </source>
</evidence>
<evidence type="ECO:0000256" key="4">
    <source>
        <dbReference type="ARBA" id="ARBA00022692"/>
    </source>
</evidence>
<comment type="catalytic activity">
    <reaction evidence="9 10">
        <text>Release of signal peptides from bacterial membrane prolipoproteins. Hydrolyzes -Xaa-Yaa-Zaa-|-(S,diacylglyceryl)Cys-, in which Xaa is hydrophobic (preferably Leu), and Yaa (Ala or Ser) and Zaa (Gly or Ala) have small, neutral side chains.</text>
        <dbReference type="EC" id="3.4.23.36"/>
    </reaction>
</comment>
<keyword evidence="5 9" id="KW-0064">Aspartyl protease</keyword>
<evidence type="ECO:0000256" key="9">
    <source>
        <dbReference type="HAMAP-Rule" id="MF_00161"/>
    </source>
</evidence>
<keyword evidence="14" id="KW-1185">Reference proteome</keyword>
<evidence type="ECO:0000313" key="14">
    <source>
        <dbReference type="Proteomes" id="UP000019678"/>
    </source>
</evidence>
<comment type="similarity">
    <text evidence="1 9 11">Belongs to the peptidase A8 family.</text>
</comment>
<dbReference type="Proteomes" id="UP000019678">
    <property type="component" value="Unassembled WGS sequence"/>
</dbReference>
<dbReference type="HAMAP" id="MF_00161">
    <property type="entry name" value="LspA"/>
    <property type="match status" value="1"/>
</dbReference>
<reference evidence="13 14" key="1">
    <citation type="submission" date="2013-05" db="EMBL/GenBank/DDBJ databases">
        <title>Genome assembly of Chondromyces apiculatus DSM 436.</title>
        <authorList>
            <person name="Sharma G."/>
            <person name="Khatri I."/>
            <person name="Kaur C."/>
            <person name="Mayilraj S."/>
            <person name="Subramanian S."/>
        </authorList>
    </citation>
    <scope>NUCLEOTIDE SEQUENCE [LARGE SCALE GENOMIC DNA]</scope>
    <source>
        <strain evidence="13 14">DSM 436</strain>
    </source>
</reference>
<evidence type="ECO:0000256" key="1">
    <source>
        <dbReference type="ARBA" id="ARBA00006139"/>
    </source>
</evidence>
<dbReference type="GO" id="GO:0004190">
    <property type="term" value="F:aspartic-type endopeptidase activity"/>
    <property type="evidence" value="ECO:0007669"/>
    <property type="project" value="UniProtKB-UniRule"/>
</dbReference>
<feature type="transmembrane region" description="Helical" evidence="9">
    <location>
        <begin position="163"/>
        <end position="183"/>
    </location>
</feature>
<keyword evidence="7 9" id="KW-1133">Transmembrane helix</keyword>
<comment type="subcellular location">
    <subcellularLocation>
        <location evidence="9">Cell membrane</location>
        <topology evidence="9">Multi-pass membrane protein</topology>
    </subcellularLocation>
</comment>
<accession>A0A017TFF5</accession>
<keyword evidence="6 9" id="KW-0378">Hydrolase</keyword>
<evidence type="ECO:0000256" key="6">
    <source>
        <dbReference type="ARBA" id="ARBA00022801"/>
    </source>
</evidence>
<feature type="transmembrane region" description="Helical" evidence="9">
    <location>
        <begin position="95"/>
        <end position="112"/>
    </location>
</feature>
<dbReference type="AlphaFoldDB" id="A0A017TFF5"/>
<evidence type="ECO:0000256" key="2">
    <source>
        <dbReference type="ARBA" id="ARBA00022475"/>
    </source>
</evidence>
<gene>
    <name evidence="9" type="primary">lspA</name>
    <name evidence="13" type="ORF">CAP_6996</name>
</gene>
<dbReference type="UniPathway" id="UPA00665"/>
<protein>
    <recommendedName>
        <fullName evidence="9">Lipoprotein signal peptidase</fullName>
        <ecNumber evidence="9">3.4.23.36</ecNumber>
    </recommendedName>
    <alternativeName>
        <fullName evidence="9">Prolipoprotein signal peptidase</fullName>
    </alternativeName>
    <alternativeName>
        <fullName evidence="9">Signal peptidase II</fullName>
        <shortName evidence="9">SPase II</shortName>
    </alternativeName>
</protein>
<dbReference type="Pfam" id="PF01252">
    <property type="entry name" value="Peptidase_A8"/>
    <property type="match status" value="1"/>
</dbReference>
<dbReference type="RefSeq" id="WP_063748640.1">
    <property type="nucleotide sequence ID" value="NZ_ASRX01000006.1"/>
</dbReference>
<keyword evidence="3 9" id="KW-0645">Protease</keyword>
<keyword evidence="2 9" id="KW-1003">Cell membrane</keyword>
<comment type="caution">
    <text evidence="9">Lacks conserved residue(s) required for the propagation of feature annotation.</text>
</comment>
<dbReference type="STRING" id="1192034.CAP_6996"/>
<proteinExistence type="inferred from homology"/>
<feature type="region of interest" description="Disordered" evidence="12">
    <location>
        <begin position="194"/>
        <end position="221"/>
    </location>
</feature>
<dbReference type="InterPro" id="IPR001872">
    <property type="entry name" value="Peptidase_A8"/>
</dbReference>
<comment type="pathway">
    <text evidence="9">Protein modification; lipoprotein biosynthesis (signal peptide cleavage).</text>
</comment>
<dbReference type="GO" id="GO:0005886">
    <property type="term" value="C:plasma membrane"/>
    <property type="evidence" value="ECO:0007669"/>
    <property type="project" value="UniProtKB-SubCell"/>
</dbReference>
<comment type="caution">
    <text evidence="13">The sequence shown here is derived from an EMBL/GenBank/DDBJ whole genome shotgun (WGS) entry which is preliminary data.</text>
</comment>
<sequence>MSDDAPPRESEKVDQVASRSARLHPGYPFLVIVSVLTLAADLGSKAWAKDRLGPPRPYAERKLEVIKNHLNLIYAENPGGAFGLFQDENESLRRPLFVLISVLAVVVIVWLYRKTHPWQWTLKWGLPLVLGGALGNLVDRIRYGVVVDFIQVHVTKSYTWPTFNVADIAIVVGVGLMFVDMFISWKHGDATKKAVAEEPRRDAPAAVTEAAGERKPTADEG</sequence>
<feature type="active site" evidence="9">
    <location>
        <position position="167"/>
    </location>
</feature>
<organism evidence="13 14">
    <name type="scientific">Chondromyces apiculatus DSM 436</name>
    <dbReference type="NCBI Taxonomy" id="1192034"/>
    <lineage>
        <taxon>Bacteria</taxon>
        <taxon>Pseudomonadati</taxon>
        <taxon>Myxococcota</taxon>
        <taxon>Polyangia</taxon>
        <taxon>Polyangiales</taxon>
        <taxon>Polyangiaceae</taxon>
        <taxon>Chondromyces</taxon>
    </lineage>
</organism>
<dbReference type="eggNOG" id="COG0597">
    <property type="taxonomic scope" value="Bacteria"/>
</dbReference>
<keyword evidence="13" id="KW-0449">Lipoprotein</keyword>
<evidence type="ECO:0000256" key="5">
    <source>
        <dbReference type="ARBA" id="ARBA00022750"/>
    </source>
</evidence>
<dbReference type="PANTHER" id="PTHR33695">
    <property type="entry name" value="LIPOPROTEIN SIGNAL PEPTIDASE"/>
    <property type="match status" value="1"/>
</dbReference>
<comment type="function">
    <text evidence="9 10">This protein specifically catalyzes the removal of signal peptides from prolipoproteins.</text>
</comment>
<dbReference type="PROSITE" id="PS00855">
    <property type="entry name" value="SPASE_II"/>
    <property type="match status" value="1"/>
</dbReference>
<evidence type="ECO:0000313" key="13">
    <source>
        <dbReference type="EMBL" id="EYF07974.1"/>
    </source>
</evidence>
<evidence type="ECO:0000256" key="12">
    <source>
        <dbReference type="SAM" id="MobiDB-lite"/>
    </source>
</evidence>
<dbReference type="NCBIfam" id="TIGR00077">
    <property type="entry name" value="lspA"/>
    <property type="match status" value="1"/>
</dbReference>
<dbReference type="OrthoDB" id="9810259at2"/>
<evidence type="ECO:0000256" key="7">
    <source>
        <dbReference type="ARBA" id="ARBA00022989"/>
    </source>
</evidence>
<dbReference type="GO" id="GO:0006508">
    <property type="term" value="P:proteolysis"/>
    <property type="evidence" value="ECO:0007669"/>
    <property type="project" value="UniProtKB-KW"/>
</dbReference>
<name>A0A017TFF5_9BACT</name>
<feature type="active site" evidence="9">
    <location>
        <position position="148"/>
    </location>
</feature>
<keyword evidence="4 9" id="KW-0812">Transmembrane</keyword>
<evidence type="ECO:0000256" key="11">
    <source>
        <dbReference type="RuleBase" id="RU004181"/>
    </source>
</evidence>
<dbReference type="EC" id="3.4.23.36" evidence="9"/>
<evidence type="ECO:0000256" key="10">
    <source>
        <dbReference type="RuleBase" id="RU000594"/>
    </source>
</evidence>
<keyword evidence="8 9" id="KW-0472">Membrane</keyword>
<dbReference type="PANTHER" id="PTHR33695:SF1">
    <property type="entry name" value="LIPOPROTEIN SIGNAL PEPTIDASE"/>
    <property type="match status" value="1"/>
</dbReference>